<dbReference type="InterPro" id="IPR005031">
    <property type="entry name" value="COQ10_START"/>
</dbReference>
<dbReference type="Proteomes" id="UP000284892">
    <property type="component" value="Unassembled WGS sequence"/>
</dbReference>
<dbReference type="EMBL" id="RAQJ01000007">
    <property type="protein sequence ID" value="RKE90826.1"/>
    <property type="molecule type" value="Genomic_DNA"/>
</dbReference>
<dbReference type="InterPro" id="IPR029442">
    <property type="entry name" value="GyrI-like"/>
</dbReference>
<comment type="similarity">
    <text evidence="1">Belongs to the ribosome association toxin RatA family.</text>
</comment>
<protein>
    <submittedName>
        <fullName evidence="4">Polyketide cyclase/dehydrase/lipid transport protein</fullName>
    </submittedName>
</protein>
<dbReference type="SMART" id="SM00871">
    <property type="entry name" value="AraC_E_bind"/>
    <property type="match status" value="1"/>
</dbReference>
<evidence type="ECO:0000256" key="1">
    <source>
        <dbReference type="ARBA" id="ARBA00008918"/>
    </source>
</evidence>
<keyword evidence="2" id="KW-0812">Transmembrane</keyword>
<proteinExistence type="inferred from homology"/>
<keyword evidence="5" id="KW-1185">Reference proteome</keyword>
<dbReference type="SUPFAM" id="SSF55136">
    <property type="entry name" value="Probable bacterial effector-binding domain"/>
    <property type="match status" value="1"/>
</dbReference>
<name>A0A420DF52_9FLAO</name>
<dbReference type="Gene3D" id="3.30.530.20">
    <property type="match status" value="1"/>
</dbReference>
<evidence type="ECO:0000313" key="5">
    <source>
        <dbReference type="Proteomes" id="UP000284892"/>
    </source>
</evidence>
<accession>A0A420DF52</accession>
<comment type="caution">
    <text evidence="4">The sequence shown here is derived from an EMBL/GenBank/DDBJ whole genome shotgun (WGS) entry which is preliminary data.</text>
</comment>
<dbReference type="InterPro" id="IPR023393">
    <property type="entry name" value="START-like_dom_sf"/>
</dbReference>
<sequence length="346" mass="39467">MKALKYIFFLLLILIIGLAIYIAVQPNEFNFNRSRVIKAPVSDLFNKVNDYKEWPSFSPWIEHEPDAKLTYSENTSGVNASYGWNGEILGEGNMQTTGIEKDKSIAQRITFIKPFESESDINWTFETTNDGTKVTWSMKGKQDFMTKMYTTFSGSIEDNTGPDFDRGLFKLDSIVSSEIKTKMTAQNNFRIGDISQVNLPTQNFIGYYQKTKINHDAMTKLFMEFMPKAGMYAMQHLKYGEFTPASVFTSWDEEKGEAEFYIGLVLKKDLAPADGMSAISLPEGNTLTVSKYGNYGNGDEKAHMALDAYIKEKGLERKEMIWELYVNDPTQVKPEDIQTDIYYPVK</sequence>
<organism evidence="4 5">
    <name type="scientific">Ichthyenterobacterium magnum</name>
    <dbReference type="NCBI Taxonomy" id="1230530"/>
    <lineage>
        <taxon>Bacteria</taxon>
        <taxon>Pseudomonadati</taxon>
        <taxon>Bacteroidota</taxon>
        <taxon>Flavobacteriia</taxon>
        <taxon>Flavobacteriales</taxon>
        <taxon>Flavobacteriaceae</taxon>
        <taxon>Ichthyenterobacterium</taxon>
    </lineage>
</organism>
<dbReference type="Gene3D" id="3.20.80.10">
    <property type="entry name" value="Regulatory factor, effector binding domain"/>
    <property type="match status" value="1"/>
</dbReference>
<dbReference type="SUPFAM" id="SSF55961">
    <property type="entry name" value="Bet v1-like"/>
    <property type="match status" value="1"/>
</dbReference>
<evidence type="ECO:0000256" key="2">
    <source>
        <dbReference type="SAM" id="Phobius"/>
    </source>
</evidence>
<dbReference type="CDD" id="cd07818">
    <property type="entry name" value="SRPBCC_1"/>
    <property type="match status" value="1"/>
</dbReference>
<evidence type="ECO:0000259" key="3">
    <source>
        <dbReference type="SMART" id="SM00871"/>
    </source>
</evidence>
<dbReference type="Pfam" id="PF06445">
    <property type="entry name" value="GyrI-like"/>
    <property type="match status" value="1"/>
</dbReference>
<dbReference type="InterPro" id="IPR010499">
    <property type="entry name" value="AraC_E-bd"/>
</dbReference>
<dbReference type="OrthoDB" id="9807923at2"/>
<gene>
    <name evidence="4" type="ORF">BXY80_2669</name>
</gene>
<reference evidence="4 5" key="1">
    <citation type="submission" date="2018-09" db="EMBL/GenBank/DDBJ databases">
        <title>Genomic Encyclopedia of Archaeal and Bacterial Type Strains, Phase II (KMG-II): from individual species to whole genera.</title>
        <authorList>
            <person name="Goeker M."/>
        </authorList>
    </citation>
    <scope>NUCLEOTIDE SEQUENCE [LARGE SCALE GENOMIC DNA]</scope>
    <source>
        <strain evidence="4 5">DSM 26283</strain>
    </source>
</reference>
<feature type="domain" description="AraC effector-binding" evidence="3">
    <location>
        <begin position="192"/>
        <end position="346"/>
    </location>
</feature>
<feature type="transmembrane region" description="Helical" evidence="2">
    <location>
        <begin position="6"/>
        <end position="24"/>
    </location>
</feature>
<keyword evidence="2" id="KW-0472">Membrane</keyword>
<dbReference type="InterPro" id="IPR011256">
    <property type="entry name" value="Reg_factor_effector_dom_sf"/>
</dbReference>
<keyword evidence="2" id="KW-1133">Transmembrane helix</keyword>
<evidence type="ECO:0000313" key="4">
    <source>
        <dbReference type="EMBL" id="RKE90826.1"/>
    </source>
</evidence>
<dbReference type="AlphaFoldDB" id="A0A420DF52"/>
<dbReference type="Pfam" id="PF03364">
    <property type="entry name" value="Polyketide_cyc"/>
    <property type="match status" value="1"/>
</dbReference>
<dbReference type="RefSeq" id="WP_120202696.1">
    <property type="nucleotide sequence ID" value="NZ_RAQJ01000007.1"/>
</dbReference>